<dbReference type="SMART" id="SM00316">
    <property type="entry name" value="S1"/>
    <property type="match status" value="6"/>
</dbReference>
<dbReference type="GO" id="GO:0003729">
    <property type="term" value="F:mRNA binding"/>
    <property type="evidence" value="ECO:0007669"/>
    <property type="project" value="TreeGrafter"/>
</dbReference>
<dbReference type="CDD" id="cd00164">
    <property type="entry name" value="S1_like"/>
    <property type="match status" value="1"/>
</dbReference>
<keyword evidence="3" id="KW-0694">RNA-binding</keyword>
<evidence type="ECO:0000259" key="9">
    <source>
        <dbReference type="PROSITE" id="PS50126"/>
    </source>
</evidence>
<evidence type="ECO:0000256" key="7">
    <source>
        <dbReference type="ARBA" id="ARBA00035293"/>
    </source>
</evidence>
<evidence type="ECO:0000256" key="2">
    <source>
        <dbReference type="ARBA" id="ARBA00022737"/>
    </source>
</evidence>
<dbReference type="EMBL" id="JAIOIV010000018">
    <property type="protein sequence ID" value="MBZ0155048.1"/>
    <property type="molecule type" value="Genomic_DNA"/>
</dbReference>
<dbReference type="PANTHER" id="PTHR10724">
    <property type="entry name" value="30S RIBOSOMAL PROTEIN S1"/>
    <property type="match status" value="1"/>
</dbReference>
<reference evidence="10" key="1">
    <citation type="journal article" date="2021" name="bioRxiv">
        <title>Unraveling nitrogen, sulfur and carbon metabolic pathways and microbial community transcriptional responses to substrate deprivation and toxicity stresses in a bioreactor mimicking anoxic brackish coastal sediment conditions.</title>
        <authorList>
            <person name="Martins P.D."/>
            <person name="Echeveste M.J."/>
            <person name="Arshad A."/>
            <person name="Kurth J."/>
            <person name="Ouboter H."/>
            <person name="Jetten M.S.M."/>
            <person name="Welte C.U."/>
        </authorList>
    </citation>
    <scope>NUCLEOTIDE SEQUENCE</scope>
    <source>
        <strain evidence="10">MAG_39</strain>
    </source>
</reference>
<comment type="function">
    <text evidence="6">Binds mRNA; thus facilitating recognition of the initiation point. It is needed to translate mRNA with a short Shine-Dalgarno (SD) purine-rich sequence.</text>
</comment>
<feature type="domain" description="S1 motif" evidence="9">
    <location>
        <begin position="110"/>
        <end position="184"/>
    </location>
</feature>
<gene>
    <name evidence="10" type="ORF">K8I29_02390</name>
</gene>
<feature type="domain" description="S1 motif" evidence="9">
    <location>
        <begin position="205"/>
        <end position="273"/>
    </location>
</feature>
<accession>A0A953J3T3</accession>
<evidence type="ECO:0000256" key="3">
    <source>
        <dbReference type="ARBA" id="ARBA00022884"/>
    </source>
</evidence>
<dbReference type="InterPro" id="IPR035104">
    <property type="entry name" value="Ribosomal_protein_S1-like"/>
</dbReference>
<feature type="domain" description="S1 motif" evidence="9">
    <location>
        <begin position="290"/>
        <end position="360"/>
    </location>
</feature>
<evidence type="ECO:0000256" key="1">
    <source>
        <dbReference type="ARBA" id="ARBA00006767"/>
    </source>
</evidence>
<dbReference type="PANTHER" id="PTHR10724:SF7">
    <property type="entry name" value="SMALL RIBOSOMAL SUBUNIT PROTEIN BS1C"/>
    <property type="match status" value="1"/>
</dbReference>
<comment type="caution">
    <text evidence="10">The sequence shown here is derived from an EMBL/GenBank/DDBJ whole genome shotgun (WGS) entry which is preliminary data.</text>
</comment>
<keyword evidence="4 10" id="KW-0689">Ribosomal protein</keyword>
<evidence type="ECO:0000313" key="10">
    <source>
        <dbReference type="EMBL" id="MBZ0155048.1"/>
    </source>
</evidence>
<sequence length="535" mass="59759">MMDIQTKEETKDLETLYAETLQRVERGVITKGRVIAVKHDGVVVDVGYKSEGLIPVSEFSQEELSGLKEGDEIEVLVERINDEEGVVILSKEKALKIRSWETLNAAYSSNLSLEGKVVEKTKGGLFVNVMGIKSFLPASQIDIKGVKDLDAFIGQTIPLKILKIVPQKGAPNHAAGMSIIVSRRAIVEEERNKKKQETLTHLKEGAVLKGTVKNITDYGVFVDLGGIDGLLHISDISWRRVNHPSEFFSVGDEAEFIILKYDEATEKVTLGYKQKIADPWLTVEEKYSTGIRLKGKVVTIADYGVFVEIEEGLEGLVHVSELDWAPRPKHPSKYLTVGDEVEAVVLNINKEERRLSLSIKQLQPKPWELVGKRYSVGDRVSGKIKTITDFGAFMRLPEGVDGLIHISDLSWTRHIKHPSEVLKKGQKVDAVVLSLDPEKERMALGIKQLTSDPWQSEIPVKFKLGEEFTGKVLRITDFGIFVELEGGVEGLVYSSEVDTSKEIKEGDEIRVRIIKLNVEDRKIGLSMKNLKTHES</sequence>
<dbReference type="FunFam" id="2.40.50.140:FF:000103">
    <property type="entry name" value="protein RRP5 homolog"/>
    <property type="match status" value="1"/>
</dbReference>
<organism evidence="10 11">
    <name type="scientific">Candidatus Nitrobium versatile</name>
    <dbReference type="NCBI Taxonomy" id="2884831"/>
    <lineage>
        <taxon>Bacteria</taxon>
        <taxon>Pseudomonadati</taxon>
        <taxon>Nitrospirota</taxon>
        <taxon>Nitrospiria</taxon>
        <taxon>Nitrospirales</taxon>
        <taxon>Nitrospiraceae</taxon>
        <taxon>Candidatus Nitrobium</taxon>
    </lineage>
</organism>
<dbReference type="Pfam" id="PF00575">
    <property type="entry name" value="S1"/>
    <property type="match status" value="6"/>
</dbReference>
<dbReference type="InterPro" id="IPR012340">
    <property type="entry name" value="NA-bd_OB-fold"/>
</dbReference>
<dbReference type="PRINTS" id="PR00681">
    <property type="entry name" value="RIBOSOMALS1"/>
</dbReference>
<dbReference type="AlphaFoldDB" id="A0A953J3T3"/>
<proteinExistence type="inferred from homology"/>
<dbReference type="Proteomes" id="UP000705867">
    <property type="component" value="Unassembled WGS sequence"/>
</dbReference>
<dbReference type="NCBIfam" id="NF004952">
    <property type="entry name" value="PRK06299.1-2"/>
    <property type="match status" value="1"/>
</dbReference>
<dbReference type="CDD" id="cd05687">
    <property type="entry name" value="S1_RPS1_repeat_ec1_hs1"/>
    <property type="match status" value="1"/>
</dbReference>
<evidence type="ECO:0000313" key="11">
    <source>
        <dbReference type="Proteomes" id="UP000705867"/>
    </source>
</evidence>
<protein>
    <recommendedName>
        <fullName evidence="7">Small ribosomal subunit protein bS1</fullName>
    </recommendedName>
    <alternativeName>
        <fullName evidence="8">30S ribosomal protein S1</fullName>
    </alternativeName>
</protein>
<dbReference type="NCBIfam" id="TIGR00717">
    <property type="entry name" value="rpsA"/>
    <property type="match status" value="1"/>
</dbReference>
<dbReference type="FunFam" id="2.40.50.140:FF:000051">
    <property type="entry name" value="RNA-binding transcriptional accessory protein"/>
    <property type="match status" value="1"/>
</dbReference>
<name>A0A953J3T3_9BACT</name>
<dbReference type="GO" id="GO:0003735">
    <property type="term" value="F:structural constituent of ribosome"/>
    <property type="evidence" value="ECO:0007669"/>
    <property type="project" value="InterPro"/>
</dbReference>
<evidence type="ECO:0000256" key="8">
    <source>
        <dbReference type="ARBA" id="ARBA00035517"/>
    </source>
</evidence>
<dbReference type="FunFam" id="2.40.50.140:FF:000011">
    <property type="entry name" value="30S ribosomal protein S1"/>
    <property type="match status" value="1"/>
</dbReference>
<dbReference type="InterPro" id="IPR003029">
    <property type="entry name" value="S1_domain"/>
</dbReference>
<dbReference type="GO" id="GO:0022627">
    <property type="term" value="C:cytosolic small ribosomal subunit"/>
    <property type="evidence" value="ECO:0007669"/>
    <property type="project" value="TreeGrafter"/>
</dbReference>
<dbReference type="PROSITE" id="PS50126">
    <property type="entry name" value="S1"/>
    <property type="match status" value="6"/>
</dbReference>
<evidence type="ECO:0000256" key="4">
    <source>
        <dbReference type="ARBA" id="ARBA00022980"/>
    </source>
</evidence>
<dbReference type="SUPFAM" id="SSF50249">
    <property type="entry name" value="Nucleic acid-binding proteins"/>
    <property type="match status" value="6"/>
</dbReference>
<feature type="domain" description="S1 motif" evidence="9">
    <location>
        <begin position="27"/>
        <end position="92"/>
    </location>
</feature>
<dbReference type="GO" id="GO:0006412">
    <property type="term" value="P:translation"/>
    <property type="evidence" value="ECO:0007669"/>
    <property type="project" value="InterPro"/>
</dbReference>
<evidence type="ECO:0000256" key="6">
    <source>
        <dbReference type="ARBA" id="ARBA00025604"/>
    </source>
</evidence>
<feature type="domain" description="S1 motif" evidence="9">
    <location>
        <begin position="465"/>
        <end position="528"/>
    </location>
</feature>
<comment type="similarity">
    <text evidence="1">Belongs to the bacterial ribosomal protein bS1 family.</text>
</comment>
<keyword evidence="5" id="KW-0687">Ribonucleoprotein</keyword>
<reference evidence="10" key="2">
    <citation type="submission" date="2021-08" db="EMBL/GenBank/DDBJ databases">
        <authorList>
            <person name="Dalcin Martins P."/>
        </authorList>
    </citation>
    <scope>NUCLEOTIDE SEQUENCE</scope>
    <source>
        <strain evidence="10">MAG_39</strain>
    </source>
</reference>
<keyword evidence="2" id="KW-0677">Repeat</keyword>
<dbReference type="InterPro" id="IPR000110">
    <property type="entry name" value="Ribosomal_bS1"/>
</dbReference>
<dbReference type="Gene3D" id="2.40.50.140">
    <property type="entry name" value="Nucleic acid-binding proteins"/>
    <property type="match status" value="6"/>
</dbReference>
<evidence type="ECO:0000256" key="5">
    <source>
        <dbReference type="ARBA" id="ARBA00023274"/>
    </source>
</evidence>
<dbReference type="CDD" id="cd05688">
    <property type="entry name" value="S1_RPS1_repeat_ec3"/>
    <property type="match status" value="1"/>
</dbReference>
<feature type="domain" description="S1 motif" evidence="9">
    <location>
        <begin position="377"/>
        <end position="447"/>
    </location>
</feature>
<dbReference type="CDD" id="cd04465">
    <property type="entry name" value="S1_RPS1_repeat_ec2_hs2"/>
    <property type="match status" value="1"/>
</dbReference>
<dbReference type="InterPro" id="IPR050437">
    <property type="entry name" value="Ribos_protein_bS1-like"/>
</dbReference>